<evidence type="ECO:0000256" key="3">
    <source>
        <dbReference type="PROSITE-ProRule" id="PRU00708"/>
    </source>
</evidence>
<keyword evidence="7" id="KW-1185">Reference proteome</keyword>
<evidence type="ECO:0000313" key="6">
    <source>
        <dbReference type="EMBL" id="KAK9787881.1"/>
    </source>
</evidence>
<keyword evidence="2" id="KW-0677">Repeat</keyword>
<dbReference type="PANTHER" id="PTHR47447:SF17">
    <property type="entry name" value="OS12G0638900 PROTEIN"/>
    <property type="match status" value="1"/>
</dbReference>
<reference evidence="6 7" key="1">
    <citation type="journal article" date="2024" name="Nat. Commun.">
        <title>Phylogenomics reveals the evolutionary origins of lichenization in chlorophyte algae.</title>
        <authorList>
            <person name="Puginier C."/>
            <person name="Libourel C."/>
            <person name="Otte J."/>
            <person name="Skaloud P."/>
            <person name="Haon M."/>
            <person name="Grisel S."/>
            <person name="Petersen M."/>
            <person name="Berrin J.G."/>
            <person name="Delaux P.M."/>
            <person name="Dal Grande F."/>
            <person name="Keller J."/>
        </authorList>
    </citation>
    <scope>NUCLEOTIDE SEQUENCE [LARGE SCALE GENOMIC DNA]</scope>
    <source>
        <strain evidence="6 7">SAG 2036</strain>
    </source>
</reference>
<protein>
    <recommendedName>
        <fullName evidence="5">PROP1-like PPR domain-containing protein</fullName>
    </recommendedName>
</protein>
<dbReference type="InterPro" id="IPR033443">
    <property type="entry name" value="PROP1-like_PPR_dom"/>
</dbReference>
<organism evidence="6 7">
    <name type="scientific">Symbiochloris irregularis</name>
    <dbReference type="NCBI Taxonomy" id="706552"/>
    <lineage>
        <taxon>Eukaryota</taxon>
        <taxon>Viridiplantae</taxon>
        <taxon>Chlorophyta</taxon>
        <taxon>core chlorophytes</taxon>
        <taxon>Trebouxiophyceae</taxon>
        <taxon>Trebouxiales</taxon>
        <taxon>Trebouxiaceae</taxon>
        <taxon>Symbiochloris</taxon>
    </lineage>
</organism>
<feature type="repeat" description="PPR" evidence="3">
    <location>
        <begin position="389"/>
        <end position="423"/>
    </location>
</feature>
<dbReference type="Proteomes" id="UP001465755">
    <property type="component" value="Unassembled WGS sequence"/>
</dbReference>
<dbReference type="PROSITE" id="PS51375">
    <property type="entry name" value="PPR"/>
    <property type="match status" value="9"/>
</dbReference>
<feature type="repeat" description="PPR" evidence="3">
    <location>
        <begin position="499"/>
        <end position="533"/>
    </location>
</feature>
<comment type="similarity">
    <text evidence="1">Belongs to the PPR family. P subfamily.</text>
</comment>
<feature type="repeat" description="PPR" evidence="3">
    <location>
        <begin position="314"/>
        <end position="348"/>
    </location>
</feature>
<dbReference type="NCBIfam" id="TIGR00756">
    <property type="entry name" value="PPR"/>
    <property type="match status" value="8"/>
</dbReference>
<dbReference type="Pfam" id="PF13041">
    <property type="entry name" value="PPR_2"/>
    <property type="match status" value="2"/>
</dbReference>
<dbReference type="Pfam" id="PF01535">
    <property type="entry name" value="PPR"/>
    <property type="match status" value="1"/>
</dbReference>
<evidence type="ECO:0000256" key="2">
    <source>
        <dbReference type="ARBA" id="ARBA00022737"/>
    </source>
</evidence>
<feature type="region of interest" description="Disordered" evidence="4">
    <location>
        <begin position="52"/>
        <end position="77"/>
    </location>
</feature>
<feature type="repeat" description="PPR" evidence="3">
    <location>
        <begin position="243"/>
        <end position="278"/>
    </location>
</feature>
<feature type="compositionally biased region" description="Basic residues" evidence="4">
    <location>
        <begin position="63"/>
        <end position="73"/>
    </location>
</feature>
<dbReference type="Gene3D" id="1.25.40.10">
    <property type="entry name" value="Tetratricopeptide repeat domain"/>
    <property type="match status" value="3"/>
</dbReference>
<feature type="repeat" description="PPR" evidence="3">
    <location>
        <begin position="172"/>
        <end position="207"/>
    </location>
</feature>
<sequence>MSWERSSGHASTSSQTFTVPSSFVAALCLPHQPRHSRRPKVQQRWLVAALSHTAESPVSSAPKPRRASPRRKSGSLDGAKLKQWLEKRYQEQPVRQSSSQQVPSAARPEEQLGKALVHLSADADVGQVLEGVTLQGRHITRLLSYVGEHASPRRALAVFEWLDCRPEYQTRDCFIYTRLMSLFSRSPSDPRTALRIFDSMQAAHVQPDLVAFNAAISAAGKAGEWNAMLRVFKSMQSAGVRPDVYTFTSLIKACQTCGNRWQKAIAFFRQMRQSGVQPNVQAYTALVGVCSHAGQHEAAMDTLQAMDAAGVQPDVRAFNGVLAACAAGGKWESAWAVMAAMRRSGAAPSAVSFNLLMSACERAGQPERVLEVFTRMQRDAVRRGALAPTLVTYNTVLSACAKGGMHERAMQLYHEMQAQQLQPDIFTLTSLLHACDRAGKGWQQSVGLAHEFQRQGVKLNAFAVNILIQTLGKWGEWEQAMQLFQKMKMHMDKPDLRPNLITYANLIAACRNARQYQLAFALYDQLQEQGLQPSAYVFDYMLDICKEGGFWQDGLEILKIMQAREDINTDGLAMAALEALFRNPAIASAARAAIASGRATRRWIDASHH</sequence>
<evidence type="ECO:0000313" key="7">
    <source>
        <dbReference type="Proteomes" id="UP001465755"/>
    </source>
</evidence>
<dbReference type="InterPro" id="IPR011990">
    <property type="entry name" value="TPR-like_helical_dom_sf"/>
</dbReference>
<name>A0AAW1NNB1_9CHLO</name>
<feature type="repeat" description="PPR" evidence="3">
    <location>
        <begin position="208"/>
        <end position="242"/>
    </location>
</feature>
<proteinExistence type="inferred from homology"/>
<feature type="repeat" description="PPR" evidence="3">
    <location>
        <begin position="460"/>
        <end position="494"/>
    </location>
</feature>
<dbReference type="EMBL" id="JALJOQ010000238">
    <property type="protein sequence ID" value="KAK9787881.1"/>
    <property type="molecule type" value="Genomic_DNA"/>
</dbReference>
<evidence type="ECO:0000256" key="1">
    <source>
        <dbReference type="ARBA" id="ARBA00007626"/>
    </source>
</evidence>
<feature type="domain" description="PROP1-like PPR" evidence="5">
    <location>
        <begin position="263"/>
        <end position="382"/>
    </location>
</feature>
<accession>A0AAW1NNB1</accession>
<dbReference type="Pfam" id="PF17177">
    <property type="entry name" value="PPR_long"/>
    <property type="match status" value="1"/>
</dbReference>
<evidence type="ECO:0000256" key="4">
    <source>
        <dbReference type="SAM" id="MobiDB-lite"/>
    </source>
</evidence>
<feature type="compositionally biased region" description="Low complexity" evidence="4">
    <location>
        <begin position="92"/>
        <end position="106"/>
    </location>
</feature>
<gene>
    <name evidence="6" type="ORF">WJX73_008405</name>
</gene>
<dbReference type="Pfam" id="PF13812">
    <property type="entry name" value="PPR_3"/>
    <property type="match status" value="1"/>
</dbReference>
<dbReference type="AlphaFoldDB" id="A0AAW1NNB1"/>
<dbReference type="InterPro" id="IPR002885">
    <property type="entry name" value="PPR_rpt"/>
</dbReference>
<feature type="region of interest" description="Disordered" evidence="4">
    <location>
        <begin position="90"/>
        <end position="109"/>
    </location>
</feature>
<comment type="caution">
    <text evidence="6">The sequence shown here is derived from an EMBL/GenBank/DDBJ whole genome shotgun (WGS) entry which is preliminary data.</text>
</comment>
<feature type="repeat" description="PPR" evidence="3">
    <location>
        <begin position="279"/>
        <end position="313"/>
    </location>
</feature>
<feature type="repeat" description="PPR" evidence="3">
    <location>
        <begin position="349"/>
        <end position="383"/>
    </location>
</feature>
<evidence type="ECO:0000259" key="5">
    <source>
        <dbReference type="Pfam" id="PF17177"/>
    </source>
</evidence>
<dbReference type="PANTHER" id="PTHR47447">
    <property type="entry name" value="OS03G0856100 PROTEIN"/>
    <property type="match status" value="1"/>
</dbReference>